<feature type="transmembrane region" description="Helical" evidence="6">
    <location>
        <begin position="68"/>
        <end position="86"/>
    </location>
</feature>
<name>A0A840BP49_9RHOO</name>
<proteinExistence type="predicted"/>
<comment type="subcellular location">
    <subcellularLocation>
        <location evidence="1">Cell membrane</location>
        <topology evidence="1">Multi-pass membrane protein</topology>
    </subcellularLocation>
</comment>
<evidence type="ECO:0000256" key="4">
    <source>
        <dbReference type="ARBA" id="ARBA00022989"/>
    </source>
</evidence>
<keyword evidence="3 6" id="KW-0812">Transmembrane</keyword>
<comment type="caution">
    <text evidence="7">The sequence shown here is derived from an EMBL/GenBank/DDBJ whole genome shotgun (WGS) entry which is preliminary data.</text>
</comment>
<dbReference type="Pfam" id="PF01810">
    <property type="entry name" value="LysE"/>
    <property type="match status" value="1"/>
</dbReference>
<keyword evidence="4 6" id="KW-1133">Transmembrane helix</keyword>
<feature type="transmembrane region" description="Helical" evidence="6">
    <location>
        <begin position="111"/>
        <end position="134"/>
    </location>
</feature>
<evidence type="ECO:0000256" key="6">
    <source>
        <dbReference type="SAM" id="Phobius"/>
    </source>
</evidence>
<keyword evidence="5 6" id="KW-0472">Membrane</keyword>
<evidence type="ECO:0000256" key="1">
    <source>
        <dbReference type="ARBA" id="ARBA00004651"/>
    </source>
</evidence>
<dbReference type="PANTHER" id="PTHR30086">
    <property type="entry name" value="ARGININE EXPORTER PROTEIN ARGO"/>
    <property type="match status" value="1"/>
</dbReference>
<feature type="transmembrane region" description="Helical" evidence="6">
    <location>
        <begin position="146"/>
        <end position="166"/>
    </location>
</feature>
<evidence type="ECO:0000256" key="5">
    <source>
        <dbReference type="ARBA" id="ARBA00023136"/>
    </source>
</evidence>
<evidence type="ECO:0000256" key="3">
    <source>
        <dbReference type="ARBA" id="ARBA00022692"/>
    </source>
</evidence>
<dbReference type="InterPro" id="IPR001123">
    <property type="entry name" value="LeuE-type"/>
</dbReference>
<evidence type="ECO:0000313" key="7">
    <source>
        <dbReference type="EMBL" id="MBB4012626.1"/>
    </source>
</evidence>
<dbReference type="RefSeq" id="WP_183634413.1">
    <property type="nucleotide sequence ID" value="NZ_BAABLE010000011.1"/>
</dbReference>
<protein>
    <submittedName>
        <fullName evidence="7">L-lysine exporter family protein LysE/ArgO</fullName>
    </submittedName>
</protein>
<keyword evidence="2" id="KW-1003">Cell membrane</keyword>
<evidence type="ECO:0000313" key="8">
    <source>
        <dbReference type="Proteomes" id="UP000561045"/>
    </source>
</evidence>
<dbReference type="PANTHER" id="PTHR30086:SF20">
    <property type="entry name" value="ARGININE EXPORTER PROTEIN ARGO-RELATED"/>
    <property type="match status" value="1"/>
</dbReference>
<dbReference type="EMBL" id="JACIET010000001">
    <property type="protein sequence ID" value="MBB4012626.1"/>
    <property type="molecule type" value="Genomic_DNA"/>
</dbReference>
<organism evidence="7 8">
    <name type="scientific">Niveibacterium umoris</name>
    <dbReference type="NCBI Taxonomy" id="1193620"/>
    <lineage>
        <taxon>Bacteria</taxon>
        <taxon>Pseudomonadati</taxon>
        <taxon>Pseudomonadota</taxon>
        <taxon>Betaproteobacteria</taxon>
        <taxon>Rhodocyclales</taxon>
        <taxon>Rhodocyclaceae</taxon>
        <taxon>Niveibacterium</taxon>
    </lineage>
</organism>
<dbReference type="AlphaFoldDB" id="A0A840BP49"/>
<reference evidence="7 8" key="1">
    <citation type="submission" date="2020-08" db="EMBL/GenBank/DDBJ databases">
        <title>Genomic Encyclopedia of Type Strains, Phase IV (KMG-IV): sequencing the most valuable type-strain genomes for metagenomic binning, comparative biology and taxonomic classification.</title>
        <authorList>
            <person name="Goeker M."/>
        </authorList>
    </citation>
    <scope>NUCLEOTIDE SEQUENCE [LARGE SCALE GENOMIC DNA]</scope>
    <source>
        <strain evidence="7 8">DSM 106739</strain>
    </source>
</reference>
<sequence length="200" mass="21311">MNAHIVLQGFLVTAGLIMAIGAQNAHVLKMGLTRQHVLPTILVCALSDAFLIGLGVTGMGKVIEHFPVAVEAATWGGAAFLLWYGLRALRSAFGAHVLTPADAPAMPLKQAMLLVLGFTYLNPHAYLDTIVLIGSIGGREHGLDRIGFWLGCVAASLSWFVLLGYGARWLAPLFARPISWRVLDAMIGVGMGLIAISLVR</sequence>
<feature type="transmembrane region" description="Helical" evidence="6">
    <location>
        <begin position="37"/>
        <end position="56"/>
    </location>
</feature>
<dbReference type="GO" id="GO:0005886">
    <property type="term" value="C:plasma membrane"/>
    <property type="evidence" value="ECO:0007669"/>
    <property type="project" value="UniProtKB-SubCell"/>
</dbReference>
<dbReference type="GO" id="GO:0015171">
    <property type="term" value="F:amino acid transmembrane transporter activity"/>
    <property type="evidence" value="ECO:0007669"/>
    <property type="project" value="TreeGrafter"/>
</dbReference>
<keyword evidence="8" id="KW-1185">Reference proteome</keyword>
<dbReference type="Proteomes" id="UP000561045">
    <property type="component" value="Unassembled WGS sequence"/>
</dbReference>
<evidence type="ECO:0000256" key="2">
    <source>
        <dbReference type="ARBA" id="ARBA00022475"/>
    </source>
</evidence>
<gene>
    <name evidence="7" type="ORF">GGR36_001934</name>
</gene>
<accession>A0A840BP49</accession>
<feature type="transmembrane region" description="Helical" evidence="6">
    <location>
        <begin position="178"/>
        <end position="199"/>
    </location>
</feature>